<evidence type="ECO:0000313" key="1">
    <source>
        <dbReference type="EMBL" id="RNA60462.1"/>
    </source>
</evidence>
<evidence type="ECO:0000313" key="2">
    <source>
        <dbReference type="Proteomes" id="UP000278775"/>
    </source>
</evidence>
<reference evidence="1 2" key="1">
    <citation type="submission" date="2018-08" db="EMBL/GenBank/DDBJ databases">
        <title>Chryseobacterium nematophagum: a novel matrix digesting pathogen of nematodes.</title>
        <authorList>
            <person name="Page A."/>
            <person name="Roberts M."/>
            <person name="Felix M.-A."/>
            <person name="Weir W."/>
        </authorList>
    </citation>
    <scope>NUCLEOTIDE SEQUENCE [LARGE SCALE GENOMIC DNA]</scope>
    <source>
        <strain evidence="1 2">JUb129</strain>
    </source>
</reference>
<name>A0A3M7TAY7_9FLAO</name>
<dbReference type="AlphaFoldDB" id="A0A3M7TAY7"/>
<organism evidence="1 2">
    <name type="scientific">Chryseobacterium nematophagum</name>
    <dbReference type="NCBI Taxonomy" id="2305228"/>
    <lineage>
        <taxon>Bacteria</taxon>
        <taxon>Pseudomonadati</taxon>
        <taxon>Bacteroidota</taxon>
        <taxon>Flavobacteriia</taxon>
        <taxon>Flavobacteriales</taxon>
        <taxon>Weeksellaceae</taxon>
        <taxon>Chryseobacterium group</taxon>
        <taxon>Chryseobacterium</taxon>
    </lineage>
</organism>
<proteinExistence type="predicted"/>
<comment type="caution">
    <text evidence="1">The sequence shown here is derived from an EMBL/GenBank/DDBJ whole genome shotgun (WGS) entry which is preliminary data.</text>
</comment>
<protein>
    <submittedName>
        <fullName evidence="1">Uncharacterized protein</fullName>
    </submittedName>
</protein>
<dbReference type="EMBL" id="QWIU01000003">
    <property type="protein sequence ID" value="RNA60462.1"/>
    <property type="molecule type" value="Genomic_DNA"/>
</dbReference>
<gene>
    <name evidence="1" type="ORF">D1631_18380</name>
</gene>
<dbReference type="Proteomes" id="UP000278775">
    <property type="component" value="Unassembled WGS sequence"/>
</dbReference>
<sequence>MVASESYFQFRWVDKAMEWVWKSYQRSNIIKVRPLENLIQNIIFIYYKGKDPYYAARGF</sequence>
<accession>A0A3M7TAY7</accession>